<name>A0AAE4FUH4_9CYAN</name>
<dbReference type="Proteomes" id="UP001268256">
    <property type="component" value="Unassembled WGS sequence"/>
</dbReference>
<protein>
    <submittedName>
        <fullName evidence="1">Uncharacterized protein</fullName>
    </submittedName>
</protein>
<organism evidence="1 2">
    <name type="scientific">Pseudocalidococcus azoricus BACA0444</name>
    <dbReference type="NCBI Taxonomy" id="2918990"/>
    <lineage>
        <taxon>Bacteria</taxon>
        <taxon>Bacillati</taxon>
        <taxon>Cyanobacteriota</taxon>
        <taxon>Cyanophyceae</taxon>
        <taxon>Acaryochloridales</taxon>
        <taxon>Thermosynechococcaceae</taxon>
        <taxon>Pseudocalidococcus</taxon>
        <taxon>Pseudocalidococcus azoricus</taxon>
    </lineage>
</organism>
<proteinExistence type="predicted"/>
<reference evidence="2" key="1">
    <citation type="submission" date="2023-07" db="EMBL/GenBank/DDBJ databases">
        <authorList>
            <person name="Luz R."/>
            <person name="Cordeiro R."/>
            <person name="Fonseca A."/>
            <person name="Goncalves V."/>
        </authorList>
    </citation>
    <scope>NUCLEOTIDE SEQUENCE [LARGE SCALE GENOMIC DNA]</scope>
    <source>
        <strain evidence="2">BACA0444</strain>
    </source>
</reference>
<dbReference type="RefSeq" id="WP_322878845.1">
    <property type="nucleotide sequence ID" value="NZ_JAVMIP010000014.1"/>
</dbReference>
<dbReference type="Gene3D" id="3.40.50.2000">
    <property type="entry name" value="Glycogen Phosphorylase B"/>
    <property type="match status" value="1"/>
</dbReference>
<dbReference type="EMBL" id="JAVMIP010000014">
    <property type="protein sequence ID" value="MDS3861609.1"/>
    <property type="molecule type" value="Genomic_DNA"/>
</dbReference>
<dbReference type="AlphaFoldDB" id="A0AAE4FUH4"/>
<keyword evidence="2" id="KW-1185">Reference proteome</keyword>
<gene>
    <name evidence="1" type="ORF">RIF25_12415</name>
</gene>
<evidence type="ECO:0000313" key="1">
    <source>
        <dbReference type="EMBL" id="MDS3861609.1"/>
    </source>
</evidence>
<dbReference type="SUPFAM" id="SSF53756">
    <property type="entry name" value="UDP-Glycosyltransferase/glycogen phosphorylase"/>
    <property type="match status" value="1"/>
</dbReference>
<evidence type="ECO:0000313" key="2">
    <source>
        <dbReference type="Proteomes" id="UP001268256"/>
    </source>
</evidence>
<comment type="caution">
    <text evidence="1">The sequence shown here is derived from an EMBL/GenBank/DDBJ whole genome shotgun (WGS) entry which is preliminary data.</text>
</comment>
<accession>A0AAE4FUH4</accession>
<sequence length="394" mass="43587">MTSVVFAWELGAGFGHLAPISALGTELRRRGYQVKAIVPNPDQAKPLLIPLGIEVIPGPLCPAPAQSFPISLNYTANLLRNGFWHGETVSARLRAWQDILNELDPDLLICDHAPSALLASRDADYPRVAIGHGFTLPPLSEPMPSLYPWFSLPIEQLQQADQMFLGTVNPVLMEMGIPPLARVAALFDGVERFLCIEPELDHYPIRPGETYWGSIDAVFPVMSEPSLAAMESKIFIYMSATNRFLGPLLQFLRTQAIPTLAYISGHVPESLQTSFSSPYIQYLPSLINLKSITENFWAVVTHGGTLSVSFFLRHGMKLLICPSDLEKAILGTRLQKRQLAQTANWFSTQGLSDGQLEQWLGSNLPKNLTKFAKTQATRPNPVEATINQCQRLIS</sequence>